<accession>A0A382NTS0</accession>
<evidence type="ECO:0000313" key="1">
    <source>
        <dbReference type="EMBL" id="SVC63898.1"/>
    </source>
</evidence>
<dbReference type="Gene3D" id="3.40.50.1110">
    <property type="entry name" value="SGNH hydrolase"/>
    <property type="match status" value="1"/>
</dbReference>
<proteinExistence type="predicted"/>
<sequence>MENLMINRMMFIRTFCALLLLLGSVRGEMAEPAKKKLQIFILAGQSNMVGHANPHTIGTLYHSDDARDKRLIQMVFKNRSGLSKKALSEQLKRTRKIDELTGGISNEKIKAMSAGPEKTALEAEVKKLKEEYEAYKNKIISACVVSDQVYITSIADGNRASGPLSVGYGGNRDKIGPEFGFGLSIAQKTDAPILIIKTSWGGKSLNYNFRPPSAGPYKLNEKEQAAKNAADISKNASLNWRMMNEAVHNVLKDLKKHHPAYDAAVGYDMAGFVWFQGFNDQFS</sequence>
<feature type="non-terminal residue" evidence="1">
    <location>
        <position position="283"/>
    </location>
</feature>
<reference evidence="1" key="1">
    <citation type="submission" date="2018-05" db="EMBL/GenBank/DDBJ databases">
        <authorList>
            <person name="Lanie J.A."/>
            <person name="Ng W.-L."/>
            <person name="Kazmierczak K.M."/>
            <person name="Andrzejewski T.M."/>
            <person name="Davidsen T.M."/>
            <person name="Wayne K.J."/>
            <person name="Tettelin H."/>
            <person name="Glass J.I."/>
            <person name="Rusch D."/>
            <person name="Podicherti R."/>
            <person name="Tsui H.-C.T."/>
            <person name="Winkler M.E."/>
        </authorList>
    </citation>
    <scope>NUCLEOTIDE SEQUENCE</scope>
</reference>
<dbReference type="SUPFAM" id="SSF52266">
    <property type="entry name" value="SGNH hydrolase"/>
    <property type="match status" value="1"/>
</dbReference>
<dbReference type="EMBL" id="UINC01102347">
    <property type="protein sequence ID" value="SVC63898.1"/>
    <property type="molecule type" value="Genomic_DNA"/>
</dbReference>
<organism evidence="1">
    <name type="scientific">marine metagenome</name>
    <dbReference type="NCBI Taxonomy" id="408172"/>
    <lineage>
        <taxon>unclassified sequences</taxon>
        <taxon>metagenomes</taxon>
        <taxon>ecological metagenomes</taxon>
    </lineage>
</organism>
<protein>
    <recommendedName>
        <fullName evidence="2">Sialate O-acetylesterase domain-containing protein</fullName>
    </recommendedName>
</protein>
<dbReference type="AlphaFoldDB" id="A0A382NTS0"/>
<name>A0A382NTS0_9ZZZZ</name>
<evidence type="ECO:0008006" key="2">
    <source>
        <dbReference type="Google" id="ProtNLM"/>
    </source>
</evidence>
<dbReference type="InterPro" id="IPR036514">
    <property type="entry name" value="SGNH_hydro_sf"/>
</dbReference>
<gene>
    <name evidence="1" type="ORF">METZ01_LOCUS316752</name>
</gene>